<sequence>MQRQNLRSVRNTKSSLSFRSAVRDIHTPQGRYVFCVILVMSITAFVLQKVLVLVTNENIAFYITLGIMVISSFCVVFKMDEILKAISRRQLEKFNQRLKNKAEANRSDV</sequence>
<feature type="transmembrane region" description="Helical" evidence="1">
    <location>
        <begin position="59"/>
        <end position="79"/>
    </location>
</feature>
<keyword evidence="1" id="KW-0472">Membrane</keyword>
<keyword evidence="1" id="KW-0812">Transmembrane</keyword>
<reference evidence="2" key="1">
    <citation type="submission" date="2018-05" db="EMBL/GenBank/DDBJ databases">
        <authorList>
            <person name="Lanie J.A."/>
            <person name="Ng W.-L."/>
            <person name="Kazmierczak K.M."/>
            <person name="Andrzejewski T.M."/>
            <person name="Davidsen T.M."/>
            <person name="Wayne K.J."/>
            <person name="Tettelin H."/>
            <person name="Glass J.I."/>
            <person name="Rusch D."/>
            <person name="Podicherti R."/>
            <person name="Tsui H.-C.T."/>
            <person name="Winkler M.E."/>
        </authorList>
    </citation>
    <scope>NUCLEOTIDE SEQUENCE</scope>
</reference>
<keyword evidence="1" id="KW-1133">Transmembrane helix</keyword>
<proteinExistence type="predicted"/>
<dbReference type="EMBL" id="UINC01042393">
    <property type="protein sequence ID" value="SVB44975.1"/>
    <property type="molecule type" value="Genomic_DNA"/>
</dbReference>
<dbReference type="AlphaFoldDB" id="A0A382E3C6"/>
<evidence type="ECO:0000313" key="2">
    <source>
        <dbReference type="EMBL" id="SVB44975.1"/>
    </source>
</evidence>
<organism evidence="2">
    <name type="scientific">marine metagenome</name>
    <dbReference type="NCBI Taxonomy" id="408172"/>
    <lineage>
        <taxon>unclassified sequences</taxon>
        <taxon>metagenomes</taxon>
        <taxon>ecological metagenomes</taxon>
    </lineage>
</organism>
<protein>
    <submittedName>
        <fullName evidence="2">Uncharacterized protein</fullName>
    </submittedName>
</protein>
<gene>
    <name evidence="2" type="ORF">METZ01_LOCUS197829</name>
</gene>
<evidence type="ECO:0000256" key="1">
    <source>
        <dbReference type="SAM" id="Phobius"/>
    </source>
</evidence>
<accession>A0A382E3C6</accession>
<name>A0A382E3C6_9ZZZZ</name>
<feature type="transmembrane region" description="Helical" evidence="1">
    <location>
        <begin position="32"/>
        <end position="53"/>
    </location>
</feature>